<dbReference type="InterPro" id="IPR019251">
    <property type="entry name" value="DUF2231_TM"/>
</dbReference>
<name>A0A066TQ10_9PSEU</name>
<feature type="transmembrane region" description="Helical" evidence="1">
    <location>
        <begin position="61"/>
        <end position="79"/>
    </location>
</feature>
<protein>
    <submittedName>
        <fullName evidence="3">Membrane protein</fullName>
    </submittedName>
</protein>
<dbReference type="OrthoDB" id="9795104at2"/>
<dbReference type="EMBL" id="JMQI01000074">
    <property type="protein sequence ID" value="KDN17201.1"/>
    <property type="molecule type" value="Genomic_DNA"/>
</dbReference>
<reference evidence="3 4" key="1">
    <citation type="submission" date="2014-05" db="EMBL/GenBank/DDBJ databases">
        <title>Draft genome sequence of Amycolatopsis rifamycinica DSM 46095.</title>
        <authorList>
            <person name="Lal R."/>
            <person name="Saxena A."/>
            <person name="Kumari R."/>
            <person name="Mukherjee U."/>
            <person name="Singh P."/>
            <person name="Sangwan N."/>
            <person name="Mahato N.K."/>
        </authorList>
    </citation>
    <scope>NUCLEOTIDE SEQUENCE [LARGE SCALE GENOMIC DNA]</scope>
    <source>
        <strain evidence="3 4">DSM 46095</strain>
    </source>
</reference>
<evidence type="ECO:0000313" key="4">
    <source>
        <dbReference type="Proteomes" id="UP000027345"/>
    </source>
</evidence>
<keyword evidence="1" id="KW-0472">Membrane</keyword>
<dbReference type="AlphaFoldDB" id="A0A066TQ10"/>
<dbReference type="STRING" id="287986.DV20_36825"/>
<proteinExistence type="predicted"/>
<dbReference type="Pfam" id="PF09990">
    <property type="entry name" value="DUF2231"/>
    <property type="match status" value="1"/>
</dbReference>
<keyword evidence="1" id="KW-0812">Transmembrane</keyword>
<organism evidence="3 4">
    <name type="scientific">Amycolatopsis rifamycinica</name>
    <dbReference type="NCBI Taxonomy" id="287986"/>
    <lineage>
        <taxon>Bacteria</taxon>
        <taxon>Bacillati</taxon>
        <taxon>Actinomycetota</taxon>
        <taxon>Actinomycetes</taxon>
        <taxon>Pseudonocardiales</taxon>
        <taxon>Pseudonocardiaceae</taxon>
        <taxon>Amycolatopsis</taxon>
    </lineage>
</organism>
<gene>
    <name evidence="3" type="ORF">DV20_36825</name>
</gene>
<accession>A0A066TQ10</accession>
<evidence type="ECO:0000259" key="2">
    <source>
        <dbReference type="Pfam" id="PF09990"/>
    </source>
</evidence>
<dbReference type="RefSeq" id="WP_051736274.1">
    <property type="nucleotide sequence ID" value="NZ_JMQI01000074.1"/>
</dbReference>
<feature type="transmembrane region" description="Helical" evidence="1">
    <location>
        <begin position="121"/>
        <end position="142"/>
    </location>
</feature>
<comment type="caution">
    <text evidence="3">The sequence shown here is derived from an EMBL/GenBank/DDBJ whole genome shotgun (WGS) entry which is preliminary data.</text>
</comment>
<feature type="transmembrane region" description="Helical" evidence="1">
    <location>
        <begin position="151"/>
        <end position="172"/>
    </location>
</feature>
<dbReference type="Proteomes" id="UP000027345">
    <property type="component" value="Unassembled WGS sequence"/>
</dbReference>
<keyword evidence="4" id="KW-1185">Reference proteome</keyword>
<evidence type="ECO:0000313" key="3">
    <source>
        <dbReference type="EMBL" id="KDN17201.1"/>
    </source>
</evidence>
<sequence>MDPMRDGHARSKPAWAHRVLRKAEDAEALDGPATGLKRALEGVAGRRVTRQLRGHGLGHPLHPLAVTVPIGAWLCSAAFDLLPDGRDTARRLIATGLLTAPAAIVLGLADYTGLDVRQRRVGLVHAAANAAATALFGASYLARRRGGSGRLLAALGLAATSAGGALGGHLAYAQGAGVFRWQPLDDLAPGELAGEDPTAPRNPA</sequence>
<dbReference type="eggNOG" id="COG4244">
    <property type="taxonomic scope" value="Bacteria"/>
</dbReference>
<keyword evidence="1" id="KW-1133">Transmembrane helix</keyword>
<feature type="transmembrane region" description="Helical" evidence="1">
    <location>
        <begin position="91"/>
        <end position="109"/>
    </location>
</feature>
<feature type="domain" description="DUF2231" evidence="2">
    <location>
        <begin position="58"/>
        <end position="178"/>
    </location>
</feature>
<evidence type="ECO:0000256" key="1">
    <source>
        <dbReference type="SAM" id="Phobius"/>
    </source>
</evidence>